<dbReference type="PANTHER" id="PTHR36933:SF1">
    <property type="entry name" value="SLL0788 PROTEIN"/>
    <property type="match status" value="1"/>
</dbReference>
<proteinExistence type="predicted"/>
<feature type="domain" description="DUF305" evidence="2">
    <location>
        <begin position="59"/>
        <end position="220"/>
    </location>
</feature>
<dbReference type="Proteomes" id="UP000069705">
    <property type="component" value="Unassembled WGS sequence"/>
</dbReference>
<dbReference type="Pfam" id="PF03713">
    <property type="entry name" value="DUF305"/>
    <property type="match status" value="1"/>
</dbReference>
<feature type="signal peptide" evidence="1">
    <location>
        <begin position="1"/>
        <end position="19"/>
    </location>
</feature>
<reference evidence="4" key="2">
    <citation type="submission" date="2016-02" db="EMBL/GenBank/DDBJ databases">
        <title>Draft genome sequence of five rapidly growing Mycobacterium species.</title>
        <authorList>
            <person name="Katahira K."/>
            <person name="Gotou Y."/>
            <person name="Iida K."/>
            <person name="Ogura Y."/>
            <person name="Hayashi T."/>
        </authorList>
    </citation>
    <scope>NUCLEOTIDE SEQUENCE [LARGE SCALE GENOMIC DNA]</scope>
    <source>
        <strain evidence="4">JCM6368</strain>
    </source>
</reference>
<evidence type="ECO:0000259" key="2">
    <source>
        <dbReference type="Pfam" id="PF03713"/>
    </source>
</evidence>
<organism evidence="3 4">
    <name type="scientific">Mycolicibacterium fortuitum subsp. acetamidolyticum</name>
    <dbReference type="NCBI Taxonomy" id="144550"/>
    <lineage>
        <taxon>Bacteria</taxon>
        <taxon>Bacillati</taxon>
        <taxon>Actinomycetota</taxon>
        <taxon>Actinomycetes</taxon>
        <taxon>Mycobacteriales</taxon>
        <taxon>Mycobacteriaceae</taxon>
        <taxon>Mycolicibacterium</taxon>
    </lineage>
</organism>
<dbReference type="PROSITE" id="PS51257">
    <property type="entry name" value="PROKAR_LIPOPROTEIN"/>
    <property type="match status" value="1"/>
</dbReference>
<dbReference type="InterPro" id="IPR005183">
    <property type="entry name" value="DUF305_CopM-like"/>
</dbReference>
<keyword evidence="1" id="KW-0732">Signal</keyword>
<dbReference type="EMBL" id="BCSZ01000021">
    <property type="protein sequence ID" value="GAT02136.1"/>
    <property type="molecule type" value="Genomic_DNA"/>
</dbReference>
<dbReference type="RefSeq" id="WP_061263395.1">
    <property type="nucleotide sequence ID" value="NZ_BCSZ01000021.1"/>
</dbReference>
<name>A0A117IE55_MYCFO</name>
<evidence type="ECO:0000256" key="1">
    <source>
        <dbReference type="SAM" id="SignalP"/>
    </source>
</evidence>
<evidence type="ECO:0000313" key="3">
    <source>
        <dbReference type="EMBL" id="GAT02136.1"/>
    </source>
</evidence>
<accession>A0A117IE55</accession>
<dbReference type="InterPro" id="IPR012347">
    <property type="entry name" value="Ferritin-like"/>
</dbReference>
<gene>
    <name evidence="3" type="ORF">RMCFA_2248</name>
</gene>
<dbReference type="Gene3D" id="1.20.1260.10">
    <property type="match status" value="1"/>
</dbReference>
<protein>
    <submittedName>
        <fullName evidence="3">Lipoprotein</fullName>
    </submittedName>
</protein>
<keyword evidence="3" id="KW-0449">Lipoprotein</keyword>
<comment type="caution">
    <text evidence="3">The sequence shown here is derived from an EMBL/GenBank/DDBJ whole genome shotgun (WGS) entry which is preliminary data.</text>
</comment>
<feature type="chain" id="PRO_5038740519" evidence="1">
    <location>
        <begin position="20"/>
        <end position="223"/>
    </location>
</feature>
<evidence type="ECO:0000313" key="4">
    <source>
        <dbReference type="Proteomes" id="UP000069705"/>
    </source>
</evidence>
<dbReference type="AlphaFoldDB" id="A0A117IE55"/>
<reference evidence="3 4" key="1">
    <citation type="journal article" date="2016" name="Genome Announc.">
        <title>Draft Genome Sequences of Five Rapidly Growing Mycobacterium Species, M. thermoresistibile, M. fortuitum subsp. acetamidolyticum, M. canariasense, M. brisbanense, and M. novocastrense.</title>
        <authorList>
            <person name="Katahira K."/>
            <person name="Ogura Y."/>
            <person name="Gotoh Y."/>
            <person name="Hayashi T."/>
        </authorList>
    </citation>
    <scope>NUCLEOTIDE SEQUENCE [LARGE SCALE GENOMIC DNA]</scope>
    <source>
        <strain evidence="3 4">JCM6368</strain>
    </source>
</reference>
<sequence>MTKLMMLSAGAVVAAALVAGCSNQSTDGAAKTSATSATSASASPQTSGAQDAAAHNDADVMFAQHMIPHHQQAVEMSDVLLAKQGIDPRVSELATQIKGAQAPEIEQMQGWLKQWGNPPMPSMSQMPQQGHGDMGHANMGHGDMPAMQGMVSEADMTALRNAQGAEAAKLYLTHMIAHHEGAITMAEDEIKDGQYAAAVEMAHAIVKTQQQEIDTMRQILGSL</sequence>
<dbReference type="PANTHER" id="PTHR36933">
    <property type="entry name" value="SLL0788 PROTEIN"/>
    <property type="match status" value="1"/>
</dbReference>